<gene>
    <name evidence="1" type="ORF">RHMOL_Rhmol08G0199700</name>
</gene>
<dbReference type="EMBL" id="CM046395">
    <property type="protein sequence ID" value="KAI8543214.1"/>
    <property type="molecule type" value="Genomic_DNA"/>
</dbReference>
<sequence length="133" mass="15624">MSRLNFLAEDAFGQFIEGSWTVSSTSVVNKSDLTLTLKSDCKEFQWESGESLLEMLELRGFVKQFFPLHDETKRKQLLRIWAFNCWDFTRQPIDEIYAYFGTKIATYFAFLGMFTRWLLFPAIFGVTLQFVDL</sequence>
<protein>
    <submittedName>
        <fullName evidence="1">Uncharacterized protein</fullName>
    </submittedName>
</protein>
<name>A0ACC0MRG3_RHOML</name>
<proteinExistence type="predicted"/>
<dbReference type="Proteomes" id="UP001062846">
    <property type="component" value="Chromosome 8"/>
</dbReference>
<evidence type="ECO:0000313" key="2">
    <source>
        <dbReference type="Proteomes" id="UP001062846"/>
    </source>
</evidence>
<reference evidence="1" key="1">
    <citation type="submission" date="2022-02" db="EMBL/GenBank/DDBJ databases">
        <title>Plant Genome Project.</title>
        <authorList>
            <person name="Zhang R.-G."/>
        </authorList>
    </citation>
    <scope>NUCLEOTIDE SEQUENCE</scope>
    <source>
        <strain evidence="1">AT1</strain>
    </source>
</reference>
<organism evidence="1 2">
    <name type="scientific">Rhododendron molle</name>
    <name type="common">Chinese azalea</name>
    <name type="synonym">Azalea mollis</name>
    <dbReference type="NCBI Taxonomy" id="49168"/>
    <lineage>
        <taxon>Eukaryota</taxon>
        <taxon>Viridiplantae</taxon>
        <taxon>Streptophyta</taxon>
        <taxon>Embryophyta</taxon>
        <taxon>Tracheophyta</taxon>
        <taxon>Spermatophyta</taxon>
        <taxon>Magnoliopsida</taxon>
        <taxon>eudicotyledons</taxon>
        <taxon>Gunneridae</taxon>
        <taxon>Pentapetalae</taxon>
        <taxon>asterids</taxon>
        <taxon>Ericales</taxon>
        <taxon>Ericaceae</taxon>
        <taxon>Ericoideae</taxon>
        <taxon>Rhodoreae</taxon>
        <taxon>Rhododendron</taxon>
    </lineage>
</organism>
<evidence type="ECO:0000313" key="1">
    <source>
        <dbReference type="EMBL" id="KAI8543214.1"/>
    </source>
</evidence>
<accession>A0ACC0MRG3</accession>
<keyword evidence="2" id="KW-1185">Reference proteome</keyword>
<comment type="caution">
    <text evidence="1">The sequence shown here is derived from an EMBL/GenBank/DDBJ whole genome shotgun (WGS) entry which is preliminary data.</text>
</comment>